<accession>K1T037</accession>
<feature type="non-terminal residue" evidence="3">
    <location>
        <position position="182"/>
    </location>
</feature>
<reference evidence="3" key="1">
    <citation type="journal article" date="2013" name="Environ. Microbiol.">
        <title>Microbiota from the distal guts of lean and obese adolescents exhibit partial functional redundancy besides clear differences in community structure.</title>
        <authorList>
            <person name="Ferrer M."/>
            <person name="Ruiz A."/>
            <person name="Lanza F."/>
            <person name="Haange S.B."/>
            <person name="Oberbach A."/>
            <person name="Till H."/>
            <person name="Bargiela R."/>
            <person name="Campoy C."/>
            <person name="Segura M.T."/>
            <person name="Richter M."/>
            <person name="von Bergen M."/>
            <person name="Seifert J."/>
            <person name="Suarez A."/>
        </authorList>
    </citation>
    <scope>NUCLEOTIDE SEQUENCE</scope>
</reference>
<sequence length="182" mass="19272">QDGLSESEFDAALEESETENTTDAESGLTLSDVLEQAGEQDIDLIAMEDGETVSFTAVNTSTRATQDVDVTRGTAYYYADYGLGSYVTYKYTVKFGNVSATAYCVQPSKAGPGDGVYKITKLGDSKALAKVCYYGTKASGENGFFSEKHPDFSAGKQFIIVHLAASYANNSGDAFSGTNATG</sequence>
<evidence type="ECO:0000256" key="1">
    <source>
        <dbReference type="SAM" id="MobiDB-lite"/>
    </source>
</evidence>
<comment type="caution">
    <text evidence="3">The sequence shown here is derived from an EMBL/GenBank/DDBJ whole genome shotgun (WGS) entry which is preliminary data.</text>
</comment>
<evidence type="ECO:0000313" key="3">
    <source>
        <dbReference type="EMBL" id="EKC52871.1"/>
    </source>
</evidence>
<protein>
    <submittedName>
        <fullName evidence="3">Cna protein B-type domain protein</fullName>
    </submittedName>
</protein>
<dbReference type="InterPro" id="IPR046751">
    <property type="entry name" value="TED_2"/>
</dbReference>
<dbReference type="EMBL" id="AJWZ01008885">
    <property type="protein sequence ID" value="EKC52871.1"/>
    <property type="molecule type" value="Genomic_DNA"/>
</dbReference>
<gene>
    <name evidence="3" type="ORF">OBE_12876</name>
</gene>
<organism evidence="3">
    <name type="scientific">human gut metagenome</name>
    <dbReference type="NCBI Taxonomy" id="408170"/>
    <lineage>
        <taxon>unclassified sequences</taxon>
        <taxon>metagenomes</taxon>
        <taxon>organismal metagenomes</taxon>
    </lineage>
</organism>
<name>K1T037_9ZZZZ</name>
<feature type="domain" description="Thioester" evidence="2">
    <location>
        <begin position="68"/>
        <end position="181"/>
    </location>
</feature>
<dbReference type="Pfam" id="PF20610">
    <property type="entry name" value="TED_2"/>
    <property type="match status" value="1"/>
</dbReference>
<feature type="compositionally biased region" description="Acidic residues" evidence="1">
    <location>
        <begin position="1"/>
        <end position="22"/>
    </location>
</feature>
<feature type="region of interest" description="Disordered" evidence="1">
    <location>
        <begin position="1"/>
        <end position="27"/>
    </location>
</feature>
<evidence type="ECO:0000259" key="2">
    <source>
        <dbReference type="Pfam" id="PF20610"/>
    </source>
</evidence>
<dbReference type="AlphaFoldDB" id="K1T037"/>
<feature type="non-terminal residue" evidence="3">
    <location>
        <position position="1"/>
    </location>
</feature>
<proteinExistence type="predicted"/>